<feature type="compositionally biased region" description="Low complexity" evidence="5">
    <location>
        <begin position="402"/>
        <end position="424"/>
    </location>
</feature>
<keyword evidence="6" id="KW-1133">Transmembrane helix</keyword>
<evidence type="ECO:0000256" key="5">
    <source>
        <dbReference type="SAM" id="MobiDB-lite"/>
    </source>
</evidence>
<dbReference type="SUPFAM" id="SSF88946">
    <property type="entry name" value="Sigma2 domain of RNA polymerase sigma factors"/>
    <property type="match status" value="1"/>
</dbReference>
<feature type="compositionally biased region" description="Low complexity" evidence="5">
    <location>
        <begin position="335"/>
        <end position="353"/>
    </location>
</feature>
<feature type="compositionally biased region" description="Acidic residues" evidence="5">
    <location>
        <begin position="453"/>
        <end position="465"/>
    </location>
</feature>
<dbReference type="PANTHER" id="PTHR43133">
    <property type="entry name" value="RNA POLYMERASE ECF-TYPE SIGMA FACTO"/>
    <property type="match status" value="1"/>
</dbReference>
<dbReference type="RefSeq" id="WP_345558891.1">
    <property type="nucleotide sequence ID" value="NZ_BAABIK010000036.1"/>
</dbReference>
<proteinExistence type="predicted"/>
<evidence type="ECO:0000256" key="1">
    <source>
        <dbReference type="ARBA" id="ARBA00023015"/>
    </source>
</evidence>
<accession>A0ABP9GYY5</accession>
<dbReference type="InterPro" id="IPR036388">
    <property type="entry name" value="WH-like_DNA-bd_sf"/>
</dbReference>
<keyword evidence="8" id="KW-1185">Reference proteome</keyword>
<organism evidence="7 8">
    <name type="scientific">Streptomonospora halophila</name>
    <dbReference type="NCBI Taxonomy" id="427369"/>
    <lineage>
        <taxon>Bacteria</taxon>
        <taxon>Bacillati</taxon>
        <taxon>Actinomycetota</taxon>
        <taxon>Actinomycetes</taxon>
        <taxon>Streptosporangiales</taxon>
        <taxon>Nocardiopsidaceae</taxon>
        <taxon>Streptomonospora</taxon>
    </lineage>
</organism>
<keyword evidence="3" id="KW-0238">DNA-binding</keyword>
<keyword evidence="6" id="KW-0812">Transmembrane</keyword>
<gene>
    <name evidence="7" type="ORF">GCM10023224_46350</name>
</gene>
<feature type="transmembrane region" description="Helical" evidence="6">
    <location>
        <begin position="311"/>
        <end position="331"/>
    </location>
</feature>
<dbReference type="PANTHER" id="PTHR43133:SF8">
    <property type="entry name" value="RNA POLYMERASE SIGMA FACTOR HI_1459-RELATED"/>
    <property type="match status" value="1"/>
</dbReference>
<evidence type="ECO:0000313" key="7">
    <source>
        <dbReference type="EMBL" id="GAA4955519.1"/>
    </source>
</evidence>
<dbReference type="Gene3D" id="1.10.10.10">
    <property type="entry name" value="Winged helix-like DNA-binding domain superfamily/Winged helix DNA-binding domain"/>
    <property type="match status" value="1"/>
</dbReference>
<feature type="compositionally biased region" description="Gly residues" evidence="5">
    <location>
        <begin position="479"/>
        <end position="488"/>
    </location>
</feature>
<protein>
    <recommendedName>
        <fullName evidence="9">DNA-directed RNA polymerase specialized sigma subunit, sigma24 family</fullName>
    </recommendedName>
</protein>
<evidence type="ECO:0000313" key="8">
    <source>
        <dbReference type="Proteomes" id="UP001499993"/>
    </source>
</evidence>
<comment type="caution">
    <text evidence="7">The sequence shown here is derived from an EMBL/GenBank/DDBJ whole genome shotgun (WGS) entry which is preliminary data.</text>
</comment>
<dbReference type="InterPro" id="IPR039425">
    <property type="entry name" value="RNA_pol_sigma-70-like"/>
</dbReference>
<evidence type="ECO:0000256" key="4">
    <source>
        <dbReference type="ARBA" id="ARBA00023163"/>
    </source>
</evidence>
<dbReference type="Gene3D" id="1.10.1740.10">
    <property type="match status" value="1"/>
</dbReference>
<dbReference type="EMBL" id="BAABIK010000036">
    <property type="protein sequence ID" value="GAA4955519.1"/>
    <property type="molecule type" value="Genomic_DNA"/>
</dbReference>
<feature type="compositionally biased region" description="Low complexity" evidence="5">
    <location>
        <begin position="469"/>
        <end position="478"/>
    </location>
</feature>
<keyword evidence="1" id="KW-0805">Transcription regulation</keyword>
<keyword evidence="6" id="KW-0472">Membrane</keyword>
<reference evidence="8" key="1">
    <citation type="journal article" date="2019" name="Int. J. Syst. Evol. Microbiol.">
        <title>The Global Catalogue of Microorganisms (GCM) 10K type strain sequencing project: providing services to taxonomists for standard genome sequencing and annotation.</title>
        <authorList>
            <consortium name="The Broad Institute Genomics Platform"/>
            <consortium name="The Broad Institute Genome Sequencing Center for Infectious Disease"/>
            <person name="Wu L."/>
            <person name="Ma J."/>
        </authorList>
    </citation>
    <scope>NUCLEOTIDE SEQUENCE [LARGE SCALE GENOMIC DNA]</scope>
    <source>
        <strain evidence="8">JCM 18123</strain>
    </source>
</reference>
<evidence type="ECO:0008006" key="9">
    <source>
        <dbReference type="Google" id="ProtNLM"/>
    </source>
</evidence>
<evidence type="ECO:0000256" key="2">
    <source>
        <dbReference type="ARBA" id="ARBA00023082"/>
    </source>
</evidence>
<sequence>MAGRHSAAPGAELAAALRGGAGYGRCYDLFADQLYRYCWSLVGPGGGAAEPDRAAAALHETFLAAADRIHALRDDREFAAWLFALVRTAARRRGFAPRSPYAELATTENEQAAVRLSQRLPPSHRELLELYLRHGLPTPLIARVLGLGAETAAELCRTAVLHAADQLARYARAPEQPEGRGTDRGVRAVLAELEPPGPPPGLRERVLQDCASPLARAERRAAAYALAPLGDDGFPLHRNRTPATGGAAGAEKESDAFAAAGEDPADPDAGATLLPEDRVTTGDVPARAEPEPLAGPGGAAGTRRRRMPVPVVALLAAAAVMVCLWGVVAAVSGRAGGPVAEAGPAEAPAAVPSAEERPGAASAVSDGPGKAEEHRPGAMEGTSVAPSQEPDGAPPAEPRPSGDPSGAPGSDDGGAAAPSPTAGAPDGGSGQEQGEGGGSAEGPEGGSDSGDSGSEEDSGGSEDGGDGISGLFDGLFGLFSGGGTDPPA</sequence>
<feature type="region of interest" description="Disordered" evidence="5">
    <location>
        <begin position="282"/>
        <end position="303"/>
    </location>
</feature>
<evidence type="ECO:0000256" key="3">
    <source>
        <dbReference type="ARBA" id="ARBA00023125"/>
    </source>
</evidence>
<keyword evidence="2" id="KW-0731">Sigma factor</keyword>
<feature type="compositionally biased region" description="Gly residues" evidence="5">
    <location>
        <begin position="425"/>
        <end position="448"/>
    </location>
</feature>
<dbReference type="Proteomes" id="UP001499993">
    <property type="component" value="Unassembled WGS sequence"/>
</dbReference>
<dbReference type="InterPro" id="IPR013325">
    <property type="entry name" value="RNA_pol_sigma_r2"/>
</dbReference>
<name>A0ABP9GYY5_9ACTN</name>
<keyword evidence="4" id="KW-0804">Transcription</keyword>
<evidence type="ECO:0000256" key="6">
    <source>
        <dbReference type="SAM" id="Phobius"/>
    </source>
</evidence>
<feature type="region of interest" description="Disordered" evidence="5">
    <location>
        <begin position="335"/>
        <end position="488"/>
    </location>
</feature>